<dbReference type="OrthoDB" id="2013972at2759"/>
<reference evidence="3" key="1">
    <citation type="submission" date="2021-06" db="EMBL/GenBank/DDBJ databases">
        <authorList>
            <person name="Kallberg Y."/>
            <person name="Tangrot J."/>
            <person name="Rosling A."/>
        </authorList>
    </citation>
    <scope>NUCLEOTIDE SEQUENCE</scope>
    <source>
        <strain evidence="3">MA453B</strain>
    </source>
</reference>
<comment type="caution">
    <text evidence="3">The sequence shown here is derived from an EMBL/GenBank/DDBJ whole genome shotgun (WGS) entry which is preliminary data.</text>
</comment>
<dbReference type="GO" id="GO:0008168">
    <property type="term" value="F:methyltransferase activity"/>
    <property type="evidence" value="ECO:0007669"/>
    <property type="project" value="TreeGrafter"/>
</dbReference>
<evidence type="ECO:0000256" key="1">
    <source>
        <dbReference type="SAM" id="MobiDB-lite"/>
    </source>
</evidence>
<feature type="non-terminal residue" evidence="3">
    <location>
        <position position="272"/>
    </location>
</feature>
<evidence type="ECO:0000313" key="4">
    <source>
        <dbReference type="Proteomes" id="UP000789405"/>
    </source>
</evidence>
<dbReference type="EMBL" id="CAJVPY010000201">
    <property type="protein sequence ID" value="CAG8457349.1"/>
    <property type="molecule type" value="Genomic_DNA"/>
</dbReference>
<accession>A0A9N8YWN8</accession>
<dbReference type="Proteomes" id="UP000789405">
    <property type="component" value="Unassembled WGS sequence"/>
</dbReference>
<feature type="compositionally biased region" description="Low complexity" evidence="1">
    <location>
        <begin position="20"/>
        <end position="30"/>
    </location>
</feature>
<evidence type="ECO:0000313" key="3">
    <source>
        <dbReference type="EMBL" id="CAG8457349.1"/>
    </source>
</evidence>
<protein>
    <submittedName>
        <fullName evidence="3">2179_t:CDS:1</fullName>
    </submittedName>
</protein>
<name>A0A9N8YWN8_9GLOM</name>
<evidence type="ECO:0000259" key="2">
    <source>
        <dbReference type="Pfam" id="PF13649"/>
    </source>
</evidence>
<organism evidence="3 4">
    <name type="scientific">Dentiscutata erythropus</name>
    <dbReference type="NCBI Taxonomy" id="1348616"/>
    <lineage>
        <taxon>Eukaryota</taxon>
        <taxon>Fungi</taxon>
        <taxon>Fungi incertae sedis</taxon>
        <taxon>Mucoromycota</taxon>
        <taxon>Glomeromycotina</taxon>
        <taxon>Glomeromycetes</taxon>
        <taxon>Diversisporales</taxon>
        <taxon>Gigasporaceae</taxon>
        <taxon>Dentiscutata</taxon>
    </lineage>
</organism>
<sequence length="272" mass="30929">MGNKISRQIAKRKKSTRTNSSGESSSDSSSNIQLTPQLRTLAGRPYFDESFSSYILPADWEEADRVQALHFVLKHMFNGNYCAKLSDIIKPGTQEFPEADVYGIDIASSFPNQIKPNNCHFQTCDILEGLPFDDNEFDYVFMRYMSVSIKKDQWLSVLKDIKRVMKPGGVIESVELNSFPYSMGPVMIQFMNKMNDAMIEVLGMELQVKLEPMFKELSFQNVTSISKYISLGKWDENTGKIGQIWTTNTYQMGESAKPILAAAMNLTEDEWD</sequence>
<dbReference type="SUPFAM" id="SSF53335">
    <property type="entry name" value="S-adenosyl-L-methionine-dependent methyltransferases"/>
    <property type="match status" value="1"/>
</dbReference>
<dbReference type="AlphaFoldDB" id="A0A9N8YWN8"/>
<dbReference type="CDD" id="cd02440">
    <property type="entry name" value="AdoMet_MTases"/>
    <property type="match status" value="1"/>
</dbReference>
<dbReference type="PANTHER" id="PTHR43591">
    <property type="entry name" value="METHYLTRANSFERASE"/>
    <property type="match status" value="1"/>
</dbReference>
<feature type="region of interest" description="Disordered" evidence="1">
    <location>
        <begin position="1"/>
        <end position="34"/>
    </location>
</feature>
<gene>
    <name evidence="3" type="ORF">DERYTH_LOCUS834</name>
</gene>
<dbReference type="PANTHER" id="PTHR43591:SF24">
    <property type="entry name" value="2-METHOXY-6-POLYPRENYL-1,4-BENZOQUINOL METHYLASE, MITOCHONDRIAL"/>
    <property type="match status" value="1"/>
</dbReference>
<keyword evidence="4" id="KW-1185">Reference proteome</keyword>
<proteinExistence type="predicted"/>
<dbReference type="Pfam" id="PF13649">
    <property type="entry name" value="Methyltransf_25"/>
    <property type="match status" value="1"/>
</dbReference>
<dbReference type="InterPro" id="IPR041698">
    <property type="entry name" value="Methyltransf_25"/>
</dbReference>
<feature type="domain" description="Methyltransferase" evidence="2">
    <location>
        <begin position="94"/>
        <end position="169"/>
    </location>
</feature>
<dbReference type="Gene3D" id="3.40.50.150">
    <property type="entry name" value="Vaccinia Virus protein VP39"/>
    <property type="match status" value="1"/>
</dbReference>
<dbReference type="InterPro" id="IPR029063">
    <property type="entry name" value="SAM-dependent_MTases_sf"/>
</dbReference>